<dbReference type="STRING" id="6290.A0A158QKC1"/>
<keyword evidence="3" id="KW-0539">Nucleus</keyword>
<evidence type="ECO:0000256" key="2">
    <source>
        <dbReference type="ARBA" id="ARBA00022448"/>
    </source>
</evidence>
<dbReference type="Proteomes" id="UP000268014">
    <property type="component" value="Unassembled WGS sequence"/>
</dbReference>
<feature type="region of interest" description="Disordered" evidence="4">
    <location>
        <begin position="980"/>
        <end position="1110"/>
    </location>
</feature>
<dbReference type="SUPFAM" id="SSF117289">
    <property type="entry name" value="Nucleoporin domain"/>
    <property type="match status" value="1"/>
</dbReference>
<dbReference type="Pfam" id="PF16755">
    <property type="entry name" value="Beta-prop_NUP159_NUP214"/>
    <property type="match status" value="1"/>
</dbReference>
<evidence type="ECO:0000313" key="7">
    <source>
        <dbReference type="Proteomes" id="UP000268014"/>
    </source>
</evidence>
<protein>
    <submittedName>
        <fullName evidence="8">Nuclear pore complex protein Nup214</fullName>
    </submittedName>
</protein>
<feature type="compositionally biased region" description="Low complexity" evidence="4">
    <location>
        <begin position="1024"/>
        <end position="1040"/>
    </location>
</feature>
<dbReference type="OMA" id="WLSTFQF"/>
<evidence type="ECO:0000256" key="3">
    <source>
        <dbReference type="ARBA" id="ARBA00023242"/>
    </source>
</evidence>
<dbReference type="EMBL" id="UZAF01016194">
    <property type="protein sequence ID" value="VDO22882.1"/>
    <property type="molecule type" value="Genomic_DNA"/>
</dbReference>
<organism evidence="8">
    <name type="scientific">Haemonchus placei</name>
    <name type="common">Barber's pole worm</name>
    <dbReference type="NCBI Taxonomy" id="6290"/>
    <lineage>
        <taxon>Eukaryota</taxon>
        <taxon>Metazoa</taxon>
        <taxon>Ecdysozoa</taxon>
        <taxon>Nematoda</taxon>
        <taxon>Chromadorea</taxon>
        <taxon>Rhabditida</taxon>
        <taxon>Rhabditina</taxon>
        <taxon>Rhabditomorpha</taxon>
        <taxon>Strongyloidea</taxon>
        <taxon>Trichostrongylidae</taxon>
        <taxon>Haemonchus</taxon>
    </lineage>
</organism>
<dbReference type="Gene3D" id="2.130.10.10">
    <property type="entry name" value="YVTN repeat-like/Quinoprotein amine dehydrogenase"/>
    <property type="match status" value="1"/>
</dbReference>
<feature type="compositionally biased region" description="Basic and acidic residues" evidence="4">
    <location>
        <begin position="1066"/>
        <end position="1075"/>
    </location>
</feature>
<feature type="compositionally biased region" description="Polar residues" evidence="4">
    <location>
        <begin position="456"/>
        <end position="471"/>
    </location>
</feature>
<feature type="domain" description="Nucleoporin Nup159/Nup146 N-terminal" evidence="5">
    <location>
        <begin position="108"/>
        <end position="276"/>
    </location>
</feature>
<dbReference type="InterPro" id="IPR039462">
    <property type="entry name" value="Nup159/Nup146_N"/>
</dbReference>
<reference evidence="6 7" key="2">
    <citation type="submission" date="2018-11" db="EMBL/GenBank/DDBJ databases">
        <authorList>
            <consortium name="Pathogen Informatics"/>
        </authorList>
    </citation>
    <scope>NUCLEOTIDE SEQUENCE [LARGE SCALE GENOMIC DNA]</scope>
    <source>
        <strain evidence="6 7">MHpl1</strain>
    </source>
</reference>
<name>A0A158QKC1_HAEPC</name>
<dbReference type="OrthoDB" id="248320at2759"/>
<evidence type="ECO:0000259" key="5">
    <source>
        <dbReference type="Pfam" id="PF16755"/>
    </source>
</evidence>
<evidence type="ECO:0000256" key="4">
    <source>
        <dbReference type="SAM" id="MobiDB-lite"/>
    </source>
</evidence>
<keyword evidence="2" id="KW-0813">Transport</keyword>
<feature type="region of interest" description="Disordered" evidence="4">
    <location>
        <begin position="438"/>
        <end position="471"/>
    </location>
</feature>
<feature type="compositionally biased region" description="Polar residues" evidence="4">
    <location>
        <begin position="1253"/>
        <end position="1262"/>
    </location>
</feature>
<evidence type="ECO:0000313" key="6">
    <source>
        <dbReference type="EMBL" id="VDO22882.1"/>
    </source>
</evidence>
<reference evidence="8" key="1">
    <citation type="submission" date="2016-04" db="UniProtKB">
        <authorList>
            <consortium name="WormBaseParasite"/>
        </authorList>
    </citation>
    <scope>IDENTIFICATION</scope>
</reference>
<gene>
    <name evidence="6" type="ORF">HPLM_LOCUS4282</name>
</gene>
<sequence length="1517" mass="158312">MYTLDTRMYDMKSKTETMEPEITAGPIGHLRQCRPLHTLPRLHDFVPPTCPAQFHHRLVVASKYNIAVALANNHELVAFRNSALHQPPSGIIGDAKIQTKITCLDSKVEIVSIGLNADETFLGVLGSNPQGCFVFIFDILTLSADVPGEAFPISTIRVGNSVSKGLAFEWNPAISDMFAASDNERTLSVVRIDPQNSSKYSMIGEKKLEANISEISWSPKGKQLVVGDVRGKIYQLKPELELVRTTNAPENAGNVLVINLSWLSTTDWLVAYSNPEMTSIAAFMLSIKKDKPPSWTPVNFSSLSSLGVTRRLLVDWNVALVVSPSSADLVAISKPANAWTTTGIASLPQPSNTKFAIGVAVDLSNQAMVTIGDGSSRRLPVVMLLYSDGSVLSLQLAPPSKDYPDCNVAPVAVDASKITNGLRPTTVIAATPSVITQAPSSLASTPQPTPFLSAFATKTNEPSSQPSATSSITNSSFGVFGGAQSQQSVASAPAAAAPSFSSIAGAPPTAPVSAQKQGTGTLFSGFQGLGTQLNATTTQPATTPPTGLAGVGKAAAGVAAHTPEMKPVISFNASLDQKGPSTTPIKQVADAAEATKNAIAAARSSARTAIETFSNDWHNFHELLHSFCINMQKVESNVDEAVSALTHADNAETVEEIQRMVIQLDDELQDMLAMLADRKVTVDERMALAKECKDSQLIFGPSVDPFERLQSERVLQKYEDFTLKLHEAKKLLADTKKISTVCKPRRVTQFDPKFEGRIYESMKNLSRYSSAIRLRVEELERKVLYLTLRAGLDSTRDHSVTNLHTSAATLADAPSAVFSYVYPRPVKLDRGASKAEMRARLLEVLRSKKDVKATIKKFEALRFDSAPSDDTLSSSFLNVSNIESSLTQKIASPPSIKPVLATRNASTQADAPPQAQPKVPAATNLPLSSLSTKSETVAVAGAGTATLVDNKKTTSTNIAPIATSTPATFKFTTGQSKPGGSLFSSAFSEKQPSATATEDKRSQDASLAKPNVSPITSKPLFGGSSAATAPTAASLASKPLFGTTGTSDSEKKDENPLPVPENKASVSEEKKEDKQAPVSGTAAVSASDKKDEKPSSLFGGTGTLNVEKKEEKVTSIFGGTTVNATSEKKDEKPTSLFGSLGSNVEKKDEKPSTLFGKTATSLNQEQKEAKPSSIFGGGSVAPAVDKKDDKPPSIFGGLAQTAPKSIFGKDVSVKTSESEQSAEPPESAASQDATKPSVFGSPKVFGQAETKTEQGPAQTSAFGSIFGSKPAGTATAVTTSSPPASVTFSFKPKTAAESQPAAASTAFSFGSKPTTTSLGFAAAAASAAATADTDEGMDDDGAAGGTSQATSSIFGGGFMSSSANAAKNVFGMGTSNLLKNAAAKQETSSIFSKGGQTSVFGSGSQPSTFASAAQKAAQSSSPITSSVFGSTPKFGGPPVFGGKPVFGSPTQASTAFGGGSATSGGFSAFSGNKNLFGGVASSGGSSLFGGGLSSQTQQKPSSLFGGGQHASSFSTWR</sequence>
<proteinExistence type="predicted"/>
<accession>A0A158QKC1</accession>
<feature type="compositionally biased region" description="Low complexity" evidence="4">
    <location>
        <begin position="1218"/>
        <end position="1231"/>
    </location>
</feature>
<dbReference type="InterPro" id="IPR015943">
    <property type="entry name" value="WD40/YVTN_repeat-like_dom_sf"/>
</dbReference>
<feature type="region of interest" description="Disordered" evidence="4">
    <location>
        <begin position="1124"/>
        <end position="1264"/>
    </location>
</feature>
<dbReference type="GO" id="GO:0005634">
    <property type="term" value="C:nucleus"/>
    <property type="evidence" value="ECO:0007669"/>
    <property type="project" value="UniProtKB-SubCell"/>
</dbReference>
<dbReference type="WBParaSite" id="HPLM_0000429001-mRNA-1">
    <property type="protein sequence ID" value="HPLM_0000429001-mRNA-1"/>
    <property type="gene ID" value="HPLM_0000429001"/>
</dbReference>
<feature type="region of interest" description="Disordered" evidence="4">
    <location>
        <begin position="1487"/>
        <end position="1517"/>
    </location>
</feature>
<feature type="compositionally biased region" description="Polar residues" evidence="4">
    <location>
        <begin position="980"/>
        <end position="996"/>
    </location>
</feature>
<comment type="subcellular location">
    <subcellularLocation>
        <location evidence="1">Nucleus</location>
    </subcellularLocation>
</comment>
<evidence type="ECO:0000256" key="1">
    <source>
        <dbReference type="ARBA" id="ARBA00004123"/>
    </source>
</evidence>
<evidence type="ECO:0000313" key="8">
    <source>
        <dbReference type="WBParaSite" id="HPLM_0000429001-mRNA-1"/>
    </source>
</evidence>
<keyword evidence="7" id="KW-1185">Reference proteome</keyword>